<dbReference type="Pfam" id="PF03552">
    <property type="entry name" value="Cellulose_synt"/>
    <property type="match status" value="1"/>
</dbReference>
<dbReference type="GO" id="GO:0030244">
    <property type="term" value="P:cellulose biosynthetic process"/>
    <property type="evidence" value="ECO:0007669"/>
    <property type="project" value="InterPro"/>
</dbReference>
<evidence type="ECO:0000256" key="6">
    <source>
        <dbReference type="ARBA" id="ARBA00023136"/>
    </source>
</evidence>
<proteinExistence type="predicted"/>
<gene>
    <name evidence="8" type="ORF">M0R45_016817</name>
</gene>
<evidence type="ECO:0000313" key="9">
    <source>
        <dbReference type="Proteomes" id="UP001457282"/>
    </source>
</evidence>
<dbReference type="GO" id="GO:0071555">
    <property type="term" value="P:cell wall organization"/>
    <property type="evidence" value="ECO:0007669"/>
    <property type="project" value="UniProtKB-KW"/>
</dbReference>
<protein>
    <recommendedName>
        <fullName evidence="10">Cellulose synthase</fullName>
    </recommendedName>
</protein>
<keyword evidence="4" id="KW-0812">Transmembrane</keyword>
<keyword evidence="3" id="KW-0808">Transferase</keyword>
<comment type="caution">
    <text evidence="8">The sequence shown here is derived from an EMBL/GenBank/DDBJ whole genome shotgun (WGS) entry which is preliminary data.</text>
</comment>
<keyword evidence="2" id="KW-0328">Glycosyltransferase</keyword>
<accession>A0AAW1XUF2</accession>
<dbReference type="GO" id="GO:0016760">
    <property type="term" value="F:cellulose synthase (UDP-forming) activity"/>
    <property type="evidence" value="ECO:0007669"/>
    <property type="project" value="InterPro"/>
</dbReference>
<evidence type="ECO:0000256" key="2">
    <source>
        <dbReference type="ARBA" id="ARBA00022676"/>
    </source>
</evidence>
<dbReference type="Proteomes" id="UP001457282">
    <property type="component" value="Unassembled WGS sequence"/>
</dbReference>
<dbReference type="PANTHER" id="PTHR13301">
    <property type="entry name" value="X-BOX TRANSCRIPTION FACTOR-RELATED"/>
    <property type="match status" value="1"/>
</dbReference>
<organism evidence="8 9">
    <name type="scientific">Rubus argutus</name>
    <name type="common">Southern blackberry</name>
    <dbReference type="NCBI Taxonomy" id="59490"/>
    <lineage>
        <taxon>Eukaryota</taxon>
        <taxon>Viridiplantae</taxon>
        <taxon>Streptophyta</taxon>
        <taxon>Embryophyta</taxon>
        <taxon>Tracheophyta</taxon>
        <taxon>Spermatophyta</taxon>
        <taxon>Magnoliopsida</taxon>
        <taxon>eudicotyledons</taxon>
        <taxon>Gunneridae</taxon>
        <taxon>Pentapetalae</taxon>
        <taxon>rosids</taxon>
        <taxon>fabids</taxon>
        <taxon>Rosales</taxon>
        <taxon>Rosaceae</taxon>
        <taxon>Rosoideae</taxon>
        <taxon>Rosoideae incertae sedis</taxon>
        <taxon>Rubus</taxon>
    </lineage>
</organism>
<evidence type="ECO:0000256" key="3">
    <source>
        <dbReference type="ARBA" id="ARBA00022679"/>
    </source>
</evidence>
<evidence type="ECO:0000313" key="8">
    <source>
        <dbReference type="EMBL" id="KAK9940143.1"/>
    </source>
</evidence>
<name>A0AAW1XUF2_RUBAR</name>
<dbReference type="InterPro" id="IPR005150">
    <property type="entry name" value="Cellulose_synth"/>
</dbReference>
<evidence type="ECO:0000256" key="1">
    <source>
        <dbReference type="ARBA" id="ARBA00004308"/>
    </source>
</evidence>
<keyword evidence="6" id="KW-0472">Membrane</keyword>
<evidence type="ECO:0008006" key="10">
    <source>
        <dbReference type="Google" id="ProtNLM"/>
    </source>
</evidence>
<keyword evidence="5" id="KW-1133">Transmembrane helix</keyword>
<evidence type="ECO:0000256" key="4">
    <source>
        <dbReference type="ARBA" id="ARBA00022692"/>
    </source>
</evidence>
<reference evidence="8 9" key="1">
    <citation type="journal article" date="2023" name="G3 (Bethesda)">
        <title>A chromosome-length genome assembly and annotation of blackberry (Rubus argutus, cv. 'Hillquist').</title>
        <authorList>
            <person name="Bruna T."/>
            <person name="Aryal R."/>
            <person name="Dudchenko O."/>
            <person name="Sargent D.J."/>
            <person name="Mead D."/>
            <person name="Buti M."/>
            <person name="Cavallini A."/>
            <person name="Hytonen T."/>
            <person name="Andres J."/>
            <person name="Pham M."/>
            <person name="Weisz D."/>
            <person name="Mascagni F."/>
            <person name="Usai G."/>
            <person name="Natali L."/>
            <person name="Bassil N."/>
            <person name="Fernandez G.E."/>
            <person name="Lomsadze A."/>
            <person name="Armour M."/>
            <person name="Olukolu B."/>
            <person name="Poorten T."/>
            <person name="Britton C."/>
            <person name="Davik J."/>
            <person name="Ashrafi H."/>
            <person name="Aiden E.L."/>
            <person name="Borodovsky M."/>
            <person name="Worthington M."/>
        </authorList>
    </citation>
    <scope>NUCLEOTIDE SEQUENCE [LARGE SCALE GENOMIC DNA]</scope>
    <source>
        <strain evidence="8">PI 553951</strain>
    </source>
</reference>
<dbReference type="AlphaFoldDB" id="A0AAW1XUF2"/>
<comment type="subcellular location">
    <subcellularLocation>
        <location evidence="1">Endomembrane system</location>
    </subcellularLocation>
</comment>
<evidence type="ECO:0000256" key="7">
    <source>
        <dbReference type="ARBA" id="ARBA00023316"/>
    </source>
</evidence>
<sequence>MNALLRVSLEISNRPFILNLDCDMYANESNSILEALCFFLDEKNGHETAFVRHPQNYDNLTKNDIYGNACFVTNAVELAGLGGYGAALYFLK</sequence>
<dbReference type="GO" id="GO:0012505">
    <property type="term" value="C:endomembrane system"/>
    <property type="evidence" value="ECO:0007669"/>
    <property type="project" value="UniProtKB-SubCell"/>
</dbReference>
<dbReference type="GO" id="GO:0016020">
    <property type="term" value="C:membrane"/>
    <property type="evidence" value="ECO:0007669"/>
    <property type="project" value="InterPro"/>
</dbReference>
<keyword evidence="9" id="KW-1185">Reference proteome</keyword>
<dbReference type="EMBL" id="JBEDUW010000003">
    <property type="protein sequence ID" value="KAK9940143.1"/>
    <property type="molecule type" value="Genomic_DNA"/>
</dbReference>
<keyword evidence="7" id="KW-0961">Cell wall biogenesis/degradation</keyword>
<evidence type="ECO:0000256" key="5">
    <source>
        <dbReference type="ARBA" id="ARBA00022989"/>
    </source>
</evidence>